<feature type="chain" id="PRO_5046103759" description="HTH marR-type domain-containing protein" evidence="4">
    <location>
        <begin position="22"/>
        <end position="157"/>
    </location>
</feature>
<dbReference type="EMBL" id="BAABFR010000056">
    <property type="protein sequence ID" value="GAA4397561.1"/>
    <property type="molecule type" value="Genomic_DNA"/>
</dbReference>
<keyword evidence="3" id="KW-0804">Transcription</keyword>
<dbReference type="PANTHER" id="PTHR42756:SF1">
    <property type="entry name" value="TRANSCRIPTIONAL REPRESSOR OF EMRAB OPERON"/>
    <property type="match status" value="1"/>
</dbReference>
<dbReference type="InterPro" id="IPR000835">
    <property type="entry name" value="HTH_MarR-typ"/>
</dbReference>
<evidence type="ECO:0000259" key="5">
    <source>
        <dbReference type="PROSITE" id="PS50995"/>
    </source>
</evidence>
<feature type="domain" description="HTH marR-type" evidence="5">
    <location>
        <begin position="7"/>
        <end position="139"/>
    </location>
</feature>
<evidence type="ECO:0000256" key="4">
    <source>
        <dbReference type="SAM" id="SignalP"/>
    </source>
</evidence>
<evidence type="ECO:0000313" key="7">
    <source>
        <dbReference type="Proteomes" id="UP001500635"/>
    </source>
</evidence>
<sequence>MQPQKRPARIGFLLAQLGAHAADLFTEQLREIGITSSEAGVIRILARTPGMTQRELATKSGATQSRVVVLIDGLERKGLALRTRSETDRRIQHLDLTDAGRALLPSLRRAAEAQEAALTDRLTPEQKNDLYELLSALSGGLDLDRDVHPGYRDNSRD</sequence>
<evidence type="ECO:0000256" key="2">
    <source>
        <dbReference type="ARBA" id="ARBA00023125"/>
    </source>
</evidence>
<name>A0ABP8JXK8_9ACTN</name>
<keyword evidence="1" id="KW-0805">Transcription regulation</keyword>
<dbReference type="PRINTS" id="PR00598">
    <property type="entry name" value="HTHMARR"/>
</dbReference>
<evidence type="ECO:0000256" key="3">
    <source>
        <dbReference type="ARBA" id="ARBA00023163"/>
    </source>
</evidence>
<evidence type="ECO:0000256" key="1">
    <source>
        <dbReference type="ARBA" id="ARBA00023015"/>
    </source>
</evidence>
<dbReference type="Gene3D" id="1.10.10.10">
    <property type="entry name" value="Winged helix-like DNA-binding domain superfamily/Winged helix DNA-binding domain"/>
    <property type="match status" value="1"/>
</dbReference>
<dbReference type="SUPFAM" id="SSF46785">
    <property type="entry name" value="Winged helix' DNA-binding domain"/>
    <property type="match status" value="1"/>
</dbReference>
<protein>
    <recommendedName>
        <fullName evidence="5">HTH marR-type domain-containing protein</fullName>
    </recommendedName>
</protein>
<keyword evidence="7" id="KW-1185">Reference proteome</keyword>
<dbReference type="PROSITE" id="PS50995">
    <property type="entry name" value="HTH_MARR_2"/>
    <property type="match status" value="1"/>
</dbReference>
<dbReference type="PANTHER" id="PTHR42756">
    <property type="entry name" value="TRANSCRIPTIONAL REGULATOR, MARR"/>
    <property type="match status" value="1"/>
</dbReference>
<keyword evidence="2" id="KW-0238">DNA-binding</keyword>
<dbReference type="Proteomes" id="UP001500635">
    <property type="component" value="Unassembled WGS sequence"/>
</dbReference>
<dbReference type="InterPro" id="IPR036390">
    <property type="entry name" value="WH_DNA-bd_sf"/>
</dbReference>
<organism evidence="6 7">
    <name type="scientific">Tsukamurella soli</name>
    <dbReference type="NCBI Taxonomy" id="644556"/>
    <lineage>
        <taxon>Bacteria</taxon>
        <taxon>Bacillati</taxon>
        <taxon>Actinomycetota</taxon>
        <taxon>Actinomycetes</taxon>
        <taxon>Mycobacteriales</taxon>
        <taxon>Tsukamurellaceae</taxon>
        <taxon>Tsukamurella</taxon>
    </lineage>
</organism>
<feature type="signal peptide" evidence="4">
    <location>
        <begin position="1"/>
        <end position="21"/>
    </location>
</feature>
<dbReference type="Pfam" id="PF12802">
    <property type="entry name" value="MarR_2"/>
    <property type="match status" value="1"/>
</dbReference>
<keyword evidence="4" id="KW-0732">Signal</keyword>
<evidence type="ECO:0000313" key="6">
    <source>
        <dbReference type="EMBL" id="GAA4397561.1"/>
    </source>
</evidence>
<comment type="caution">
    <text evidence="6">The sequence shown here is derived from an EMBL/GenBank/DDBJ whole genome shotgun (WGS) entry which is preliminary data.</text>
</comment>
<gene>
    <name evidence="6" type="ORF">GCM10023147_33010</name>
</gene>
<proteinExistence type="predicted"/>
<accession>A0ABP8JXK8</accession>
<dbReference type="RefSeq" id="WP_344997954.1">
    <property type="nucleotide sequence ID" value="NZ_BAABFR010000056.1"/>
</dbReference>
<reference evidence="7" key="1">
    <citation type="journal article" date="2019" name="Int. J. Syst. Evol. Microbiol.">
        <title>The Global Catalogue of Microorganisms (GCM) 10K type strain sequencing project: providing services to taxonomists for standard genome sequencing and annotation.</title>
        <authorList>
            <consortium name="The Broad Institute Genomics Platform"/>
            <consortium name="The Broad Institute Genome Sequencing Center for Infectious Disease"/>
            <person name="Wu L."/>
            <person name="Ma J."/>
        </authorList>
    </citation>
    <scope>NUCLEOTIDE SEQUENCE [LARGE SCALE GENOMIC DNA]</scope>
    <source>
        <strain evidence="7">JCM 17688</strain>
    </source>
</reference>
<dbReference type="InterPro" id="IPR036388">
    <property type="entry name" value="WH-like_DNA-bd_sf"/>
</dbReference>
<dbReference type="SMART" id="SM00347">
    <property type="entry name" value="HTH_MARR"/>
    <property type="match status" value="1"/>
</dbReference>